<feature type="transmembrane region" description="Helical" evidence="1">
    <location>
        <begin position="69"/>
        <end position="93"/>
    </location>
</feature>
<accession>A0ABS7E0I3</accession>
<evidence type="ECO:0008006" key="4">
    <source>
        <dbReference type="Google" id="ProtNLM"/>
    </source>
</evidence>
<organism evidence="2 3">
    <name type="scientific">Shewanella nanhaiensis</name>
    <dbReference type="NCBI Taxonomy" id="2864872"/>
    <lineage>
        <taxon>Bacteria</taxon>
        <taxon>Pseudomonadati</taxon>
        <taxon>Pseudomonadota</taxon>
        <taxon>Gammaproteobacteria</taxon>
        <taxon>Alteromonadales</taxon>
        <taxon>Shewanellaceae</taxon>
        <taxon>Shewanella</taxon>
    </lineage>
</organism>
<feature type="transmembrane region" description="Helical" evidence="1">
    <location>
        <begin position="135"/>
        <end position="156"/>
    </location>
</feature>
<feature type="transmembrane region" description="Helical" evidence="1">
    <location>
        <begin position="162"/>
        <end position="182"/>
    </location>
</feature>
<keyword evidence="3" id="KW-1185">Reference proteome</keyword>
<evidence type="ECO:0000313" key="3">
    <source>
        <dbReference type="Proteomes" id="UP001195963"/>
    </source>
</evidence>
<sequence length="190" mass="22035">MDIQEKLVEAGRSVNKYLWIIFISIMILSSYLIQRTVQFSEHEDGFLGAQAQHQSQVQFQGGTLFKLDFTYATMNIAWIWLLAVLLFSATLTLKKRQVIFSKLSSDDQLSDVTSSIFPLDFFSSDFRQLLNKTMWIMYVLVGAVCCLQIFPVAFHFFIDERFIEGGLITIGTFYCIYAFICFHKQKRKLT</sequence>
<reference evidence="2 3" key="1">
    <citation type="submission" date="2021-07" db="EMBL/GenBank/DDBJ databases">
        <title>Shewanella sp. nov, isolated from SCS.</title>
        <authorList>
            <person name="Cao W.R."/>
        </authorList>
    </citation>
    <scope>NUCLEOTIDE SEQUENCE [LARGE SCALE GENOMIC DNA]</scope>
    <source>
        <strain evidence="2 3">NR704-98</strain>
    </source>
</reference>
<name>A0ABS7E0I3_9GAMM</name>
<keyword evidence="1" id="KW-0812">Transmembrane</keyword>
<evidence type="ECO:0000313" key="2">
    <source>
        <dbReference type="EMBL" id="MBW8183122.1"/>
    </source>
</evidence>
<gene>
    <name evidence="2" type="ORF">K0625_05550</name>
</gene>
<dbReference type="Proteomes" id="UP001195963">
    <property type="component" value="Unassembled WGS sequence"/>
</dbReference>
<dbReference type="EMBL" id="JAHZST010000003">
    <property type="protein sequence ID" value="MBW8183122.1"/>
    <property type="molecule type" value="Genomic_DNA"/>
</dbReference>
<proteinExistence type="predicted"/>
<comment type="caution">
    <text evidence="2">The sequence shown here is derived from an EMBL/GenBank/DDBJ whole genome shotgun (WGS) entry which is preliminary data.</text>
</comment>
<evidence type="ECO:0000256" key="1">
    <source>
        <dbReference type="SAM" id="Phobius"/>
    </source>
</evidence>
<protein>
    <recommendedName>
        <fullName evidence="4">DUF2975 domain-containing protein</fullName>
    </recommendedName>
</protein>
<keyword evidence="1" id="KW-1133">Transmembrane helix</keyword>
<dbReference type="RefSeq" id="WP_220108763.1">
    <property type="nucleotide sequence ID" value="NZ_JAHZST010000003.1"/>
</dbReference>
<keyword evidence="1" id="KW-0472">Membrane</keyword>
<feature type="transmembrane region" description="Helical" evidence="1">
    <location>
        <begin position="16"/>
        <end position="33"/>
    </location>
</feature>